<proteinExistence type="inferred from homology"/>
<feature type="active site" evidence="5">
    <location>
        <position position="246"/>
    </location>
</feature>
<dbReference type="InterPro" id="IPR011013">
    <property type="entry name" value="Gal_mutarotase_sf_dom"/>
</dbReference>
<dbReference type="CDD" id="cd09020">
    <property type="entry name" value="D-hex-6-P-epi_like"/>
    <property type="match status" value="1"/>
</dbReference>
<dbReference type="AlphaFoldDB" id="A0A916UYU5"/>
<dbReference type="EC" id="5.1.3.15" evidence="4"/>
<dbReference type="InterPro" id="IPR025532">
    <property type="entry name" value="G6P_1-epimerase"/>
</dbReference>
<name>A0A916UYU5_9BURK</name>
<evidence type="ECO:0000256" key="3">
    <source>
        <dbReference type="ARBA" id="ARBA00023235"/>
    </source>
</evidence>
<comment type="caution">
    <text evidence="6">The sequence shown here is derived from an EMBL/GenBank/DDBJ whole genome shotgun (WGS) entry which is preliminary data.</text>
</comment>
<reference evidence="6" key="2">
    <citation type="submission" date="2020-09" db="EMBL/GenBank/DDBJ databases">
        <authorList>
            <person name="Sun Q."/>
            <person name="Zhou Y."/>
        </authorList>
    </citation>
    <scope>NUCLEOTIDE SEQUENCE</scope>
    <source>
        <strain evidence="6">CGMCC 1.10998</strain>
    </source>
</reference>
<keyword evidence="3 4" id="KW-0413">Isomerase</keyword>
<dbReference type="GO" id="GO:0005737">
    <property type="term" value="C:cytoplasm"/>
    <property type="evidence" value="ECO:0007669"/>
    <property type="project" value="TreeGrafter"/>
</dbReference>
<evidence type="ECO:0000256" key="5">
    <source>
        <dbReference type="PIRSR" id="PIRSR016020-1"/>
    </source>
</evidence>
<dbReference type="RefSeq" id="WP_188568638.1">
    <property type="nucleotide sequence ID" value="NZ_BMED01000006.1"/>
</dbReference>
<dbReference type="Proteomes" id="UP000637423">
    <property type="component" value="Unassembled WGS sequence"/>
</dbReference>
<accession>A0A916UYU5</accession>
<gene>
    <name evidence="6" type="primary">yeaD</name>
    <name evidence="6" type="ORF">GCM10011396_47560</name>
</gene>
<dbReference type="InterPro" id="IPR008183">
    <property type="entry name" value="Aldose_1/G6P_1-epimerase"/>
</dbReference>
<evidence type="ECO:0000256" key="1">
    <source>
        <dbReference type="ARBA" id="ARBA00001096"/>
    </source>
</evidence>
<evidence type="ECO:0000256" key="2">
    <source>
        <dbReference type="ARBA" id="ARBA00005866"/>
    </source>
</evidence>
<dbReference type="EMBL" id="BMED01000006">
    <property type="protein sequence ID" value="GGC94677.1"/>
    <property type="molecule type" value="Genomic_DNA"/>
</dbReference>
<dbReference type="InterPro" id="IPR014718">
    <property type="entry name" value="GH-type_carb-bd"/>
</dbReference>
<evidence type="ECO:0000313" key="7">
    <source>
        <dbReference type="Proteomes" id="UP000637423"/>
    </source>
</evidence>
<reference evidence="6" key="1">
    <citation type="journal article" date="2014" name="Int. J. Syst. Evol. Microbiol.">
        <title>Complete genome sequence of Corynebacterium casei LMG S-19264T (=DSM 44701T), isolated from a smear-ripened cheese.</title>
        <authorList>
            <consortium name="US DOE Joint Genome Institute (JGI-PGF)"/>
            <person name="Walter F."/>
            <person name="Albersmeier A."/>
            <person name="Kalinowski J."/>
            <person name="Ruckert C."/>
        </authorList>
    </citation>
    <scope>NUCLEOTIDE SEQUENCE</scope>
    <source>
        <strain evidence="6">CGMCC 1.10998</strain>
    </source>
</reference>
<evidence type="ECO:0000256" key="4">
    <source>
        <dbReference type="PIRNR" id="PIRNR016020"/>
    </source>
</evidence>
<keyword evidence="7" id="KW-1185">Reference proteome</keyword>
<comment type="catalytic activity">
    <reaction evidence="1">
        <text>alpha-D-glucose 6-phosphate = beta-D-glucose 6-phosphate</text>
        <dbReference type="Rhea" id="RHEA:16249"/>
        <dbReference type="ChEBI" id="CHEBI:58225"/>
        <dbReference type="ChEBI" id="CHEBI:58247"/>
        <dbReference type="EC" id="5.1.3.15"/>
    </reaction>
</comment>
<sequence length="275" mass="29075">MEQLILRAHDGAQTTITHHGAHVCSWIPAGGKEQLFLSKTSEFRAGAAIRGGVPVIFPQFAGLGALPKHGFARTSNWRLQRSGHTEIGAAQAVFELHESIATIALWPYVFRAELTVTVAGDSLDIALAVENSGDTAFSFTAALHTYLAVEDIADVSVHGLAGLNYRDSATGAENCVDTGETLGIAGEVDRIYANVPAQLELRQGAQSTLIKSYGFSDAVVWNPGAVKAASLADLEPGGYRRMLCVEAGAIMDAVHLAPGERWSGSQGLQAIPSPR</sequence>
<dbReference type="Pfam" id="PF01263">
    <property type="entry name" value="Aldose_epim"/>
    <property type="match status" value="1"/>
</dbReference>
<comment type="similarity">
    <text evidence="2 4">Belongs to the glucose-6-phosphate 1-epimerase family.</text>
</comment>
<dbReference type="Gene3D" id="2.70.98.10">
    <property type="match status" value="1"/>
</dbReference>
<dbReference type="PIRSF" id="PIRSF016020">
    <property type="entry name" value="PHexose_mutarotase"/>
    <property type="match status" value="1"/>
</dbReference>
<evidence type="ECO:0000313" key="6">
    <source>
        <dbReference type="EMBL" id="GGC94677.1"/>
    </source>
</evidence>
<dbReference type="SUPFAM" id="SSF74650">
    <property type="entry name" value="Galactose mutarotase-like"/>
    <property type="match status" value="1"/>
</dbReference>
<dbReference type="GO" id="GO:0005975">
    <property type="term" value="P:carbohydrate metabolic process"/>
    <property type="evidence" value="ECO:0007669"/>
    <property type="project" value="InterPro"/>
</dbReference>
<feature type="active site" evidence="5">
    <location>
        <position position="144"/>
    </location>
</feature>
<dbReference type="GO" id="GO:0047938">
    <property type="term" value="F:glucose-6-phosphate 1-epimerase activity"/>
    <property type="evidence" value="ECO:0007669"/>
    <property type="project" value="UniProtKB-UniRule"/>
</dbReference>
<dbReference type="GO" id="GO:0030246">
    <property type="term" value="F:carbohydrate binding"/>
    <property type="evidence" value="ECO:0007669"/>
    <property type="project" value="UniProtKB-UniRule"/>
</dbReference>
<protein>
    <recommendedName>
        <fullName evidence="4">Putative glucose-6-phosphate 1-epimerase</fullName>
        <ecNumber evidence="4">5.1.3.15</ecNumber>
    </recommendedName>
</protein>
<organism evidence="6 7">
    <name type="scientific">Undibacterium terreum</name>
    <dbReference type="NCBI Taxonomy" id="1224302"/>
    <lineage>
        <taxon>Bacteria</taxon>
        <taxon>Pseudomonadati</taxon>
        <taxon>Pseudomonadota</taxon>
        <taxon>Betaproteobacteria</taxon>
        <taxon>Burkholderiales</taxon>
        <taxon>Oxalobacteraceae</taxon>
        <taxon>Undibacterium</taxon>
    </lineage>
</organism>
<dbReference type="PANTHER" id="PTHR11122:SF13">
    <property type="entry name" value="GLUCOSE-6-PHOSPHATE 1-EPIMERASE"/>
    <property type="match status" value="1"/>
</dbReference>
<dbReference type="PANTHER" id="PTHR11122">
    <property type="entry name" value="APOSPORY-ASSOCIATED PROTEIN C-RELATED"/>
    <property type="match status" value="1"/>
</dbReference>